<evidence type="ECO:0000256" key="4">
    <source>
        <dbReference type="ARBA" id="ARBA00022801"/>
    </source>
</evidence>
<dbReference type="Proteomes" id="UP000198752">
    <property type="component" value="Unassembled WGS sequence"/>
</dbReference>
<dbReference type="InterPro" id="IPR011778">
    <property type="entry name" value="Hydantoinase/dihydroPyrase"/>
</dbReference>
<protein>
    <submittedName>
        <fullName evidence="7">Dihydropyrimidinase</fullName>
    </submittedName>
</protein>
<gene>
    <name evidence="7" type="ORF">SAMN02982927_01376</name>
</gene>
<dbReference type="GO" id="GO:0046872">
    <property type="term" value="F:metal ion binding"/>
    <property type="evidence" value="ECO:0007669"/>
    <property type="project" value="UniProtKB-KW"/>
</dbReference>
<dbReference type="GO" id="GO:0005829">
    <property type="term" value="C:cytosol"/>
    <property type="evidence" value="ECO:0007669"/>
    <property type="project" value="TreeGrafter"/>
</dbReference>
<dbReference type="AlphaFoldDB" id="A0A1I2QW88"/>
<dbReference type="FunFam" id="3.20.20.140:FF:000174">
    <property type="entry name" value="Dihydropyrimidinase-related protein 2"/>
    <property type="match status" value="1"/>
</dbReference>
<dbReference type="GO" id="GO:0016812">
    <property type="term" value="F:hydrolase activity, acting on carbon-nitrogen (but not peptide) bonds, in cyclic amides"/>
    <property type="evidence" value="ECO:0007669"/>
    <property type="project" value="TreeGrafter"/>
</dbReference>
<dbReference type="InterPro" id="IPR050378">
    <property type="entry name" value="Metallo-dep_Hydrolases_sf"/>
</dbReference>
<reference evidence="8" key="1">
    <citation type="submission" date="2016-10" db="EMBL/GenBank/DDBJ databases">
        <authorList>
            <person name="Varghese N."/>
            <person name="Submissions S."/>
        </authorList>
    </citation>
    <scope>NUCLEOTIDE SEQUENCE [LARGE SCALE GENOMIC DNA]</scope>
    <source>
        <strain evidence="8">ATCC 700379</strain>
    </source>
</reference>
<dbReference type="PANTHER" id="PTHR11647">
    <property type="entry name" value="HYDRANTOINASE/DIHYDROPYRIMIDINASE FAMILY MEMBER"/>
    <property type="match status" value="1"/>
</dbReference>
<evidence type="ECO:0000256" key="1">
    <source>
        <dbReference type="ARBA" id="ARBA00001947"/>
    </source>
</evidence>
<name>A0A1I2QW88_9BACL</name>
<dbReference type="Pfam" id="PF01979">
    <property type="entry name" value="Amidohydro_1"/>
    <property type="match status" value="1"/>
</dbReference>
<dbReference type="InterPro" id="IPR011059">
    <property type="entry name" value="Metal-dep_hydrolase_composite"/>
</dbReference>
<evidence type="ECO:0000313" key="7">
    <source>
        <dbReference type="EMBL" id="SFG32624.1"/>
    </source>
</evidence>
<accession>A0A1I2QW88</accession>
<keyword evidence="8" id="KW-1185">Reference proteome</keyword>
<dbReference type="CDD" id="cd01314">
    <property type="entry name" value="D-HYD"/>
    <property type="match status" value="1"/>
</dbReference>
<organism evidence="7 8">
    <name type="scientific">Sporolactobacillus nakayamae</name>
    <dbReference type="NCBI Taxonomy" id="269670"/>
    <lineage>
        <taxon>Bacteria</taxon>
        <taxon>Bacillati</taxon>
        <taxon>Bacillota</taxon>
        <taxon>Bacilli</taxon>
        <taxon>Bacillales</taxon>
        <taxon>Sporolactobacillaceae</taxon>
        <taxon>Sporolactobacillus</taxon>
    </lineage>
</organism>
<sequence>MKILIKNGTLVTSENVLREDLCIDRGIVHSIGKSDMFIPDEIIDADGLYVFPGGVDVHTHLNLHQGLYIAADDFYSGTVAAACGGTTTIVDHMGFGPSGCSLKHQVDVYHDYADAQAVIDYSFHGVIQHVDDKILSEMASIVEEEGITSFKIYLTYDYKLDDHAVLQVMNRLRELGAVTAIHCENDGILSYFKDYYLKRNQTGPIFHAHSRPEEAEAEAVGRMIILSKLAGDAPIYVVHVSTAKAAKLIADAKRMGCNVRGETCPQYLFLDQERYNDSNHGGLKYIMSPPLRDKANQELLWTYIKSGTIDTIGTDHCPFNFHGDKQAGRNDFSKCPNGAPGIETRLPLLFSEGVMKQRISLQEFVAITSTNPAKLMGLYPKKGDIRVGSDADLTLIDPHKEITLTHDLLHEHVDYTCYEGFKLHGYPVITLSRGEIIYRNGEFTGRKGHGQFIKRKKVTDGVWGK</sequence>
<dbReference type="NCBIfam" id="TIGR02033">
    <property type="entry name" value="D-hydantoinase"/>
    <property type="match status" value="1"/>
</dbReference>
<comment type="cofactor">
    <cofactor evidence="1">
        <name>Zn(2+)</name>
        <dbReference type="ChEBI" id="CHEBI:29105"/>
    </cofactor>
</comment>
<evidence type="ECO:0000256" key="3">
    <source>
        <dbReference type="ARBA" id="ARBA00022723"/>
    </source>
</evidence>
<dbReference type="InterPro" id="IPR032466">
    <property type="entry name" value="Metal_Hydrolase"/>
</dbReference>
<dbReference type="RefSeq" id="WP_093671370.1">
    <property type="nucleotide sequence ID" value="NZ_FOOY01000008.1"/>
</dbReference>
<feature type="modified residue" description="N6-carboxylysine" evidence="5">
    <location>
        <position position="151"/>
    </location>
</feature>
<dbReference type="SUPFAM" id="SSF51556">
    <property type="entry name" value="Metallo-dependent hydrolases"/>
    <property type="match status" value="1"/>
</dbReference>
<feature type="domain" description="Amidohydrolase-related" evidence="6">
    <location>
        <begin position="49"/>
        <end position="400"/>
    </location>
</feature>
<dbReference type="Gene3D" id="2.30.40.10">
    <property type="entry name" value="Urease, subunit C, domain 1"/>
    <property type="match status" value="1"/>
</dbReference>
<keyword evidence="3" id="KW-0479">Metal-binding</keyword>
<dbReference type="OrthoDB" id="9765462at2"/>
<evidence type="ECO:0000256" key="5">
    <source>
        <dbReference type="PIRSR" id="PIRSR611778-50"/>
    </source>
</evidence>
<proteinExistence type="inferred from homology"/>
<keyword evidence="4" id="KW-0378">Hydrolase</keyword>
<evidence type="ECO:0000256" key="2">
    <source>
        <dbReference type="ARBA" id="ARBA00008829"/>
    </source>
</evidence>
<dbReference type="SUPFAM" id="SSF51338">
    <property type="entry name" value="Composite domain of metallo-dependent hydrolases"/>
    <property type="match status" value="2"/>
</dbReference>
<dbReference type="STRING" id="269670.SAMN02982927_01376"/>
<evidence type="ECO:0000259" key="6">
    <source>
        <dbReference type="Pfam" id="PF01979"/>
    </source>
</evidence>
<dbReference type="PANTHER" id="PTHR11647:SF1">
    <property type="entry name" value="COLLAPSIN RESPONSE MEDIATOR PROTEIN"/>
    <property type="match status" value="1"/>
</dbReference>
<comment type="PTM">
    <text evidence="5">Carbamylation allows a single lysine to coordinate two divalent metal cations.</text>
</comment>
<evidence type="ECO:0000313" key="8">
    <source>
        <dbReference type="Proteomes" id="UP000198752"/>
    </source>
</evidence>
<dbReference type="Gene3D" id="3.20.20.140">
    <property type="entry name" value="Metal-dependent hydrolases"/>
    <property type="match status" value="1"/>
</dbReference>
<dbReference type="EMBL" id="FOOY01000008">
    <property type="protein sequence ID" value="SFG32624.1"/>
    <property type="molecule type" value="Genomic_DNA"/>
</dbReference>
<dbReference type="InterPro" id="IPR006680">
    <property type="entry name" value="Amidohydro-rel"/>
</dbReference>
<comment type="similarity">
    <text evidence="2">Belongs to the metallo-dependent hydrolases superfamily. Hydantoinase/dihydropyrimidinase family.</text>
</comment>